<keyword evidence="3" id="KW-1185">Reference proteome</keyword>
<proteinExistence type="predicted"/>
<protein>
    <recommendedName>
        <fullName evidence="4">SWIM-type domain-containing protein</fullName>
    </recommendedName>
</protein>
<reference evidence="2 3" key="1">
    <citation type="journal article" date="2013" name="Genome Announc.">
        <title>Genome sequence of a novel archaeal rudivirus recovered from a mexican hot spring.</title>
        <authorList>
            <person name="Servin-Garciduenas L.E."/>
            <person name="Peng X."/>
            <person name="Garrett R.A."/>
            <person name="Martinez-Romero E."/>
        </authorList>
    </citation>
    <scope>NUCLEOTIDE SEQUENCE [LARGE SCALE GENOMIC DNA]</scope>
</reference>
<accession>K4NZF9</accession>
<evidence type="ECO:0000313" key="3">
    <source>
        <dbReference type="Proteomes" id="UP000009199"/>
    </source>
</evidence>
<dbReference type="Proteomes" id="UP000009199">
    <property type="component" value="Segment"/>
</dbReference>
<keyword evidence="1" id="KW-0175">Coiled coil</keyword>
<dbReference type="KEGG" id="vg:13997075"/>
<name>K4NZF9_9VIRU</name>
<evidence type="ECO:0008006" key="4">
    <source>
        <dbReference type="Google" id="ProtNLM"/>
    </source>
</evidence>
<sequence length="107" mass="13012">MKWEMNWAQEIIMEALGEKEREEEKREKREGENVVEEVRIKYLENNAVFIQMYIKSRSRPGLVHKTRLITQNSEVRALACTCEGWQYHHKCWHTQYVQDWAKKHGFM</sequence>
<dbReference type="EMBL" id="JX944686">
    <property type="protein sequence ID" value="AFV51230.1"/>
    <property type="molecule type" value="Genomic_DNA"/>
</dbReference>
<feature type="coiled-coil region" evidence="1">
    <location>
        <begin position="12"/>
        <end position="41"/>
    </location>
</feature>
<evidence type="ECO:0000256" key="1">
    <source>
        <dbReference type="SAM" id="Coils"/>
    </source>
</evidence>
<organism evidence="2 3">
    <name type="scientific">Sulfolobales Mexican rod-shaped virus 1</name>
    <dbReference type="NCBI Taxonomy" id="2848122"/>
    <lineage>
        <taxon>Viruses</taxon>
        <taxon>Adnaviria</taxon>
        <taxon>Zilligvirae</taxon>
        <taxon>Taleaviricota</taxon>
        <taxon>Tokiviricetes</taxon>
        <taxon>Ligamenvirales</taxon>
        <taxon>Rudiviridae</taxon>
        <taxon>Mexirudivirus</taxon>
        <taxon>Mexirudivirus azufresense</taxon>
        <taxon>Mexirudivirus SMRV1</taxon>
    </lineage>
</organism>
<evidence type="ECO:0000313" key="2">
    <source>
        <dbReference type="EMBL" id="AFV51230.1"/>
    </source>
</evidence>